<dbReference type="Gene3D" id="2.40.50.140">
    <property type="entry name" value="Nucleic acid-binding proteins"/>
    <property type="match status" value="1"/>
</dbReference>
<dbReference type="InterPro" id="IPR002171">
    <property type="entry name" value="Ribosomal_uL2"/>
</dbReference>
<dbReference type="PANTHER" id="PTHR13691:SF44">
    <property type="entry name" value="LARGE RIBOSOMAL SUBUNIT PROTEIN UL2MZ-RELATED"/>
    <property type="match status" value="1"/>
</dbReference>
<name>A0ABM3GXS2_9MYRT</name>
<accession>A0ABM3GXS2</accession>
<evidence type="ECO:0000256" key="2">
    <source>
        <dbReference type="ARBA" id="ARBA00022980"/>
    </source>
</evidence>
<evidence type="ECO:0000256" key="1">
    <source>
        <dbReference type="ARBA" id="ARBA00005636"/>
    </source>
</evidence>
<evidence type="ECO:0000256" key="4">
    <source>
        <dbReference type="SAM" id="MobiDB-lite"/>
    </source>
</evidence>
<evidence type="ECO:0000313" key="7">
    <source>
        <dbReference type="Proteomes" id="UP000827889"/>
    </source>
</evidence>
<feature type="region of interest" description="Disordered" evidence="4">
    <location>
        <begin position="183"/>
        <end position="225"/>
    </location>
</feature>
<evidence type="ECO:0000313" key="9">
    <source>
        <dbReference type="RefSeq" id="XP_048129094.1"/>
    </source>
</evidence>
<dbReference type="Proteomes" id="UP000827889">
    <property type="component" value="Unplaced"/>
</dbReference>
<evidence type="ECO:0000256" key="3">
    <source>
        <dbReference type="ARBA" id="ARBA00023274"/>
    </source>
</evidence>
<comment type="similarity">
    <text evidence="1">Belongs to the universal ribosomal protein uL2 family.</text>
</comment>
<reference evidence="8 9" key="1">
    <citation type="submission" date="2025-05" db="UniProtKB">
        <authorList>
            <consortium name="RefSeq"/>
        </authorList>
    </citation>
    <scope>IDENTIFICATION</scope>
    <source>
        <tissue evidence="8 9">Leaf</tissue>
    </source>
</reference>
<evidence type="ECO:0000256" key="5">
    <source>
        <dbReference type="SAM" id="Phobius"/>
    </source>
</evidence>
<dbReference type="RefSeq" id="XP_048129093.1">
    <property type="nucleotide sequence ID" value="XM_048273136.1"/>
</dbReference>
<dbReference type="SMART" id="SM01383">
    <property type="entry name" value="Ribosomal_L2"/>
    <property type="match status" value="1"/>
</dbReference>
<feature type="domain" description="Large ribosomal subunit protein uL2 RNA-binding" evidence="6">
    <location>
        <begin position="25"/>
        <end position="92"/>
    </location>
</feature>
<keyword evidence="3" id="KW-0687">Ribonucleoprotein</keyword>
<keyword evidence="7" id="KW-1185">Reference proteome</keyword>
<dbReference type="InterPro" id="IPR022666">
    <property type="entry name" value="Ribosomal_uL2_RNA-bd_dom"/>
</dbReference>
<dbReference type="RefSeq" id="XP_048129094.1">
    <property type="nucleotide sequence ID" value="XM_048273137.1"/>
</dbReference>
<organism evidence="7 9">
    <name type="scientific">Rhodamnia argentea</name>
    <dbReference type="NCBI Taxonomy" id="178133"/>
    <lineage>
        <taxon>Eukaryota</taxon>
        <taxon>Viridiplantae</taxon>
        <taxon>Streptophyta</taxon>
        <taxon>Embryophyta</taxon>
        <taxon>Tracheophyta</taxon>
        <taxon>Spermatophyta</taxon>
        <taxon>Magnoliopsida</taxon>
        <taxon>eudicotyledons</taxon>
        <taxon>Gunneridae</taxon>
        <taxon>Pentapetalae</taxon>
        <taxon>rosids</taxon>
        <taxon>malvids</taxon>
        <taxon>Myrtales</taxon>
        <taxon>Myrtaceae</taxon>
        <taxon>Myrtoideae</taxon>
        <taxon>Myrteae</taxon>
        <taxon>Australasian group</taxon>
        <taxon>Rhodamnia</taxon>
    </lineage>
</organism>
<dbReference type="PANTHER" id="PTHR13691">
    <property type="entry name" value="RIBOSOMAL PROTEIN L2"/>
    <property type="match status" value="1"/>
</dbReference>
<feature type="compositionally biased region" description="Pro residues" evidence="4">
    <location>
        <begin position="199"/>
        <end position="209"/>
    </location>
</feature>
<keyword evidence="5" id="KW-1133">Transmembrane helix</keyword>
<keyword evidence="5" id="KW-0812">Transmembrane</keyword>
<dbReference type="InterPro" id="IPR012340">
    <property type="entry name" value="NA-bd_OB-fold"/>
</dbReference>
<keyword evidence="2" id="KW-0689">Ribosomal protein</keyword>
<dbReference type="Pfam" id="PF00181">
    <property type="entry name" value="Ribosomal_L2_N"/>
    <property type="match status" value="1"/>
</dbReference>
<feature type="transmembrane region" description="Helical" evidence="5">
    <location>
        <begin position="125"/>
        <end position="149"/>
    </location>
</feature>
<sequence>MISRSRMRQRGALRQFTLSTGKSAGRNSSGRITVFHRGGGSKRLQRRIDLKRSTSSMGIVERIEYEPNRSSRIAPVRWIEGVSPRKLNTIEEFAPPPKILEPTTTTIRGLFSFSSLPGKDDKIKVALCLCFFKSFTLLLISQGLGAWALTWCPLCFPFVDLMDFILSTMDGLPLSFGGNGSGGTSSSKGLDFDLNLPPQTDPEPAPPEPSSEEEESRRERELRASKEYKAVERHNEKRDRGIKEIGQRAKEIAQERGFSPGKCDAVEDAANYVALQAEDLEEKKQLPFLKRTKGSLNNWNSYTWREILDHVKKWRPGD</sequence>
<dbReference type="GeneID" id="125313365"/>
<gene>
    <name evidence="8 9" type="primary">LOC125313365</name>
</gene>
<keyword evidence="5" id="KW-0472">Membrane</keyword>
<evidence type="ECO:0000313" key="8">
    <source>
        <dbReference type="RefSeq" id="XP_048129093.1"/>
    </source>
</evidence>
<proteinExistence type="inferred from homology"/>
<protein>
    <submittedName>
        <fullName evidence="8">Uncharacterized protein LOC125313365 isoform X1</fullName>
    </submittedName>
    <submittedName>
        <fullName evidence="9">Uncharacterized protein LOC125313365 isoform X2</fullName>
    </submittedName>
</protein>
<dbReference type="SUPFAM" id="SSF50249">
    <property type="entry name" value="Nucleic acid-binding proteins"/>
    <property type="match status" value="1"/>
</dbReference>
<evidence type="ECO:0000259" key="6">
    <source>
        <dbReference type="SMART" id="SM01383"/>
    </source>
</evidence>
<feature type="compositionally biased region" description="Basic and acidic residues" evidence="4">
    <location>
        <begin position="215"/>
        <end position="225"/>
    </location>
</feature>